<keyword evidence="11" id="KW-0808">Transferase</keyword>
<comment type="catalytic activity">
    <reaction evidence="24">
        <text>2 ATP + H(+) = P(1),P(4)-bis(5'-adenosyl) tetraphosphate + diphosphate</text>
        <dbReference type="Rhea" id="RHEA:34935"/>
        <dbReference type="ChEBI" id="CHEBI:15378"/>
        <dbReference type="ChEBI" id="CHEBI:30616"/>
        <dbReference type="ChEBI" id="CHEBI:33019"/>
        <dbReference type="ChEBI" id="CHEBI:58141"/>
    </reaction>
    <physiologicalReaction direction="left-to-right" evidence="24">
        <dbReference type="Rhea" id="RHEA:34936"/>
    </physiologicalReaction>
</comment>
<keyword evidence="16" id="KW-0648">Protein biosynthesis</keyword>
<dbReference type="InterPro" id="IPR004299">
    <property type="entry name" value="MBOAT_fam"/>
</dbReference>
<gene>
    <name evidence="33" type="ORF">COCON_G00066020</name>
</gene>
<evidence type="ECO:0000256" key="24">
    <source>
        <dbReference type="ARBA" id="ARBA00048436"/>
    </source>
</evidence>
<dbReference type="OrthoDB" id="57698at2759"/>
<dbReference type="NCBIfam" id="NF003211">
    <property type="entry name" value="PRK04173.1"/>
    <property type="match status" value="1"/>
</dbReference>
<dbReference type="FunFam" id="3.30.930.10:FF:000158">
    <property type="entry name" value="Glycyl-tRNA synthetase"/>
    <property type="match status" value="1"/>
</dbReference>
<keyword evidence="20 30" id="KW-0472">Membrane</keyword>
<dbReference type="PANTHER" id="PTHR10745:SF0">
    <property type="entry name" value="GLYCINE--TRNA LIGASE"/>
    <property type="match status" value="1"/>
</dbReference>
<evidence type="ECO:0000256" key="11">
    <source>
        <dbReference type="ARBA" id="ARBA00022679"/>
    </source>
</evidence>
<organism evidence="33 34">
    <name type="scientific">Conger conger</name>
    <name type="common">Conger eel</name>
    <name type="synonym">Muraena conger</name>
    <dbReference type="NCBI Taxonomy" id="82655"/>
    <lineage>
        <taxon>Eukaryota</taxon>
        <taxon>Metazoa</taxon>
        <taxon>Chordata</taxon>
        <taxon>Craniata</taxon>
        <taxon>Vertebrata</taxon>
        <taxon>Euteleostomi</taxon>
        <taxon>Actinopterygii</taxon>
        <taxon>Neopterygii</taxon>
        <taxon>Teleostei</taxon>
        <taxon>Anguilliformes</taxon>
        <taxon>Congridae</taxon>
        <taxon>Conger</taxon>
    </lineage>
</organism>
<feature type="transmembrane region" description="Helical" evidence="30">
    <location>
        <begin position="895"/>
        <end position="913"/>
    </location>
</feature>
<dbReference type="FunFam" id="3.40.50.800:FF:000004">
    <property type="entry name" value="Glycine--tRNA ligase 2"/>
    <property type="match status" value="1"/>
</dbReference>
<dbReference type="CDD" id="cd00935">
    <property type="entry name" value="GlyRS_RNA"/>
    <property type="match status" value="1"/>
</dbReference>
<dbReference type="GO" id="GO:0005789">
    <property type="term" value="C:endoplasmic reticulum membrane"/>
    <property type="evidence" value="ECO:0007669"/>
    <property type="project" value="UniProtKB-SubCell"/>
</dbReference>
<evidence type="ECO:0000256" key="23">
    <source>
        <dbReference type="ARBA" id="ARBA00030057"/>
    </source>
</evidence>
<keyword evidence="13" id="KW-0547">Nucleotide-binding</keyword>
<dbReference type="InterPro" id="IPR033731">
    <property type="entry name" value="GlyRS-like_core"/>
</dbReference>
<evidence type="ECO:0000256" key="16">
    <source>
        <dbReference type="ARBA" id="ARBA00022917"/>
    </source>
</evidence>
<keyword evidence="28" id="KW-0175">Coiled coil</keyword>
<dbReference type="CDD" id="cd00774">
    <property type="entry name" value="GlyRS-like_core"/>
    <property type="match status" value="1"/>
</dbReference>
<keyword evidence="22" id="KW-0966">Cell projection</keyword>
<comment type="subunit">
    <text evidence="6">Homodimer.</text>
</comment>
<dbReference type="InterPro" id="IPR006195">
    <property type="entry name" value="aa-tRNA-synth_II"/>
</dbReference>
<dbReference type="EC" id="6.1.1.14" evidence="7"/>
<evidence type="ECO:0000256" key="9">
    <source>
        <dbReference type="ARBA" id="ARBA00022490"/>
    </source>
</evidence>
<dbReference type="GO" id="GO:0004820">
    <property type="term" value="F:glycine-tRNA ligase activity"/>
    <property type="evidence" value="ECO:0007669"/>
    <property type="project" value="UniProtKB-EC"/>
</dbReference>
<evidence type="ECO:0000256" key="27">
    <source>
        <dbReference type="ARBA" id="ARBA00082645"/>
    </source>
</evidence>
<evidence type="ECO:0000256" key="7">
    <source>
        <dbReference type="ARBA" id="ARBA00012829"/>
    </source>
</evidence>
<dbReference type="GO" id="GO:0016740">
    <property type="term" value="F:transferase activity"/>
    <property type="evidence" value="ECO:0007669"/>
    <property type="project" value="UniProtKB-KW"/>
</dbReference>
<evidence type="ECO:0000256" key="15">
    <source>
        <dbReference type="ARBA" id="ARBA00022840"/>
    </source>
</evidence>
<evidence type="ECO:0000256" key="1">
    <source>
        <dbReference type="ARBA" id="ARBA00004173"/>
    </source>
</evidence>
<keyword evidence="14" id="KW-0256">Endoplasmic reticulum</keyword>
<dbReference type="Gene3D" id="3.30.930.10">
    <property type="entry name" value="Bira Bifunctional Protein, Domain 2"/>
    <property type="match status" value="1"/>
</dbReference>
<feature type="coiled-coil region" evidence="28">
    <location>
        <begin position="229"/>
        <end position="259"/>
    </location>
</feature>
<dbReference type="InterPro" id="IPR000738">
    <property type="entry name" value="WHEP-TRS_dom"/>
</dbReference>
<feature type="transmembrane region" description="Helical" evidence="30">
    <location>
        <begin position="858"/>
        <end position="875"/>
    </location>
</feature>
<dbReference type="InterPro" id="IPR002314">
    <property type="entry name" value="aa-tRNA-synt_IIb"/>
</dbReference>
<dbReference type="Gene3D" id="3.40.50.800">
    <property type="entry name" value="Anticodon-binding domain"/>
    <property type="match status" value="1"/>
</dbReference>
<dbReference type="GO" id="GO:0005524">
    <property type="term" value="F:ATP binding"/>
    <property type="evidence" value="ECO:0007669"/>
    <property type="project" value="UniProtKB-KW"/>
</dbReference>
<dbReference type="Gene3D" id="1.10.287.10">
    <property type="entry name" value="S15/NS1, RNA-binding"/>
    <property type="match status" value="1"/>
</dbReference>
<dbReference type="Pfam" id="PF03062">
    <property type="entry name" value="MBOAT"/>
    <property type="match status" value="1"/>
</dbReference>
<keyword evidence="12 30" id="KW-0812">Transmembrane</keyword>
<keyword evidence="9" id="KW-0963">Cytoplasm</keyword>
<proteinExistence type="inferred from homology"/>
<reference evidence="33" key="1">
    <citation type="journal article" date="2023" name="Science">
        <title>Genome structures resolve the early diversification of teleost fishes.</title>
        <authorList>
            <person name="Parey E."/>
            <person name="Louis A."/>
            <person name="Montfort J."/>
            <person name="Bouchez O."/>
            <person name="Roques C."/>
            <person name="Iampietro C."/>
            <person name="Lluch J."/>
            <person name="Castinel A."/>
            <person name="Donnadieu C."/>
            <person name="Desvignes T."/>
            <person name="Floi Bucao C."/>
            <person name="Jouanno E."/>
            <person name="Wen M."/>
            <person name="Mejri S."/>
            <person name="Dirks R."/>
            <person name="Jansen H."/>
            <person name="Henkel C."/>
            <person name="Chen W.J."/>
            <person name="Zahm M."/>
            <person name="Cabau C."/>
            <person name="Klopp C."/>
            <person name="Thompson A.W."/>
            <person name="Robinson-Rechavi M."/>
            <person name="Braasch I."/>
            <person name="Lecointre G."/>
            <person name="Bobe J."/>
            <person name="Postlethwait J.H."/>
            <person name="Berthelot C."/>
            <person name="Roest Crollius H."/>
            <person name="Guiguen Y."/>
        </authorList>
    </citation>
    <scope>NUCLEOTIDE SEQUENCE</scope>
    <source>
        <strain evidence="33">Concon-B</strain>
    </source>
</reference>
<dbReference type="GO" id="GO:0070150">
    <property type="term" value="P:mitochondrial glycyl-tRNA aminoacylation"/>
    <property type="evidence" value="ECO:0007669"/>
    <property type="project" value="TreeGrafter"/>
</dbReference>
<dbReference type="Pfam" id="PF00587">
    <property type="entry name" value="tRNA-synt_2b"/>
    <property type="match status" value="1"/>
</dbReference>
<comment type="catalytic activity">
    <reaction evidence="25">
        <text>tRNA(Gly) + glycine + ATP = glycyl-tRNA(Gly) + AMP + diphosphate</text>
        <dbReference type="Rhea" id="RHEA:16013"/>
        <dbReference type="Rhea" id="RHEA-COMP:9664"/>
        <dbReference type="Rhea" id="RHEA-COMP:9683"/>
        <dbReference type="ChEBI" id="CHEBI:30616"/>
        <dbReference type="ChEBI" id="CHEBI:33019"/>
        <dbReference type="ChEBI" id="CHEBI:57305"/>
        <dbReference type="ChEBI" id="CHEBI:78442"/>
        <dbReference type="ChEBI" id="CHEBI:78522"/>
        <dbReference type="ChEBI" id="CHEBI:456215"/>
        <dbReference type="EC" id="6.1.1.14"/>
    </reaction>
    <physiologicalReaction direction="left-to-right" evidence="25">
        <dbReference type="Rhea" id="RHEA:16014"/>
    </physiologicalReaction>
</comment>
<dbReference type="FunFam" id="3.30.720.200:FF:000001">
    <property type="entry name" value="Glycine--tRNA ligase 2"/>
    <property type="match status" value="1"/>
</dbReference>
<keyword evidence="21" id="KW-0030">Aminoacyl-tRNA synthetase</keyword>
<feature type="region of interest" description="Disordered" evidence="29">
    <location>
        <begin position="1216"/>
        <end position="1244"/>
    </location>
</feature>
<evidence type="ECO:0000256" key="17">
    <source>
        <dbReference type="ARBA" id="ARBA00022946"/>
    </source>
</evidence>
<dbReference type="SUPFAM" id="SSF47060">
    <property type="entry name" value="S15/NS1 RNA-binding domain"/>
    <property type="match status" value="1"/>
</dbReference>
<evidence type="ECO:0000256" key="20">
    <source>
        <dbReference type="ARBA" id="ARBA00023136"/>
    </source>
</evidence>
<evidence type="ECO:0000313" key="34">
    <source>
        <dbReference type="Proteomes" id="UP001152803"/>
    </source>
</evidence>
<dbReference type="PROSITE" id="PS50862">
    <property type="entry name" value="AA_TRNA_LIGASE_II"/>
    <property type="match status" value="1"/>
</dbReference>
<feature type="transmembrane region" description="Helical" evidence="30">
    <location>
        <begin position="1181"/>
        <end position="1201"/>
    </location>
</feature>
<dbReference type="InterPro" id="IPR045864">
    <property type="entry name" value="aa-tRNA-synth_II/BPL/LPL"/>
</dbReference>
<evidence type="ECO:0000256" key="2">
    <source>
        <dbReference type="ARBA" id="ARBA00004477"/>
    </source>
</evidence>
<feature type="compositionally biased region" description="Basic and acidic residues" evidence="29">
    <location>
        <begin position="1234"/>
        <end position="1244"/>
    </location>
</feature>
<sequence>MLFRAVVPALVRSSIGIAAFVLPRVAVKSDPLPHSLKGRLFSRSVCLSKKKSLRLQISERQIMDGNIEEILAPLRLAVKEQGELVRKLKEEQAPDVDVTKAVAELKARKRILEAKELSLQPKDDIIDRTKMEDTLKRRFFYDQAFSIYGGVSGLYDFGPVGCALKNNILQAWRQHFIQEEQILEIDCTMLTPEPVLKTSGHVDKFADYMVKDVKNGECFRADHLLKAHLQKLMSDKKCAAEKKAEMEDVITQMDNYTQQELTDLFVKYNVKSPTTGNDLTAPISFNLMFQTSIGPGGNMPGYLRPETAQGIFLNFKRLLEFNQGKLPFAAAQIGNSFRNEISPRSGLIRVREFTMAEIEHFVDPNEKIHPKFQNVADLDILLYSSKAQTSGQSAKVMRLGEAVDQGVINNSVLGYFIGRIYLYLTKVGVSPDKLRFRQHMDNEMAHYACDCWDAETKTSYGWIEIVGCADRSCYDLLCHARATKFEPNKGAIGKAYKKEAKLAMEYLAICDECYITDQEKLLSENGEFTFETEGKTFKLTKDMVTVKRFQKTLHVEEIVPNVIEPSFGIGRIMYSIFEHTFHVRQGDEQRTFFSFPATVAPYKCSVLPLSQNQEFVPFVKELSEAMTKNGVSHKVDDSSGSIGRRYARTDEIGVAFGITIDFDTVNKNPHTATLRDRDSMRQIRAEVSELPEIVRDLANGNTTWAKVESNSLCATICLWATMGVKAALPKYELCIYMAVLYMAMVWAGSWVFEVSSVNVNRKAFKATMKPGWHYFGRKMDIADFEWVMWFSTFRSHILFALSGHVIFAKICSMLAPQHRSIMYMAYGMTAIFMSMGWTYVALILSHCIMLYSISLVKFKWLCFVTGFTSLVTFKIEPFISWQGGFVKETFELQHVLFYGGCGLTIMRCMSFALENCEKKESNYTFLDLLKYNFYLPFFYFGPVMTFDKFHTQANNPDLTRKDWEMWNITTQAVLHLGAIIMVDILFHFLYILTIPNDIKLLKHQSDWALAGLAYFNLVYDWVKAAVMFGVINTVSRLDHLDPPKPPKCTTLLYVFAETHFDRGINDWLCKYVYDYLGGNHDNIWNELVASVSTFGITALWLGPCQVVFIWSFLNCFGLNFELWLAKFFSLEPFASMEMAMSEAMSRRIRAIFNAANFWIIVLFNILALNSLDFAKLVARRLLIRGFPVSTLSVLFFTYCGVQLVKERERRRALLLDPDPAPASAPVTHTGPTLTKEEPAKEKAE</sequence>
<dbReference type="FunFam" id="3.30.40.230:FF:000001">
    <property type="entry name" value="Glycine--tRNA ligase"/>
    <property type="match status" value="1"/>
</dbReference>
<dbReference type="PRINTS" id="PR01043">
    <property type="entry name" value="TRNASYNTHGLY"/>
</dbReference>
<evidence type="ECO:0000256" key="19">
    <source>
        <dbReference type="ARBA" id="ARBA00023128"/>
    </source>
</evidence>
<dbReference type="SUPFAM" id="SSF52954">
    <property type="entry name" value="Class II aaRS ABD-related"/>
    <property type="match status" value="1"/>
</dbReference>
<dbReference type="NCBIfam" id="TIGR00389">
    <property type="entry name" value="glyS_dimeric"/>
    <property type="match status" value="1"/>
</dbReference>
<keyword evidence="10" id="KW-0436">Ligase</keyword>
<dbReference type="FunFam" id="1.10.287.10:FF:000007">
    <property type="entry name" value="Glycyl-tRNA synthetase"/>
    <property type="match status" value="1"/>
</dbReference>
<evidence type="ECO:0000256" key="6">
    <source>
        <dbReference type="ARBA" id="ARBA00011738"/>
    </source>
</evidence>
<dbReference type="InterPro" id="IPR002315">
    <property type="entry name" value="tRNA-synt_gly"/>
</dbReference>
<dbReference type="SMART" id="SM00991">
    <property type="entry name" value="WHEP-TRS"/>
    <property type="match status" value="1"/>
</dbReference>
<dbReference type="EMBL" id="JAFJMO010000004">
    <property type="protein sequence ID" value="KAJ8279536.1"/>
    <property type="molecule type" value="Genomic_DNA"/>
</dbReference>
<dbReference type="InterPro" id="IPR004154">
    <property type="entry name" value="Anticodon-bd"/>
</dbReference>
<comment type="caution">
    <text evidence="33">The sequence shown here is derived from an EMBL/GenBank/DDBJ whole genome shotgun (WGS) entry which is preliminary data.</text>
</comment>
<dbReference type="AlphaFoldDB" id="A0A9Q1DSD1"/>
<keyword evidence="15" id="KW-0067">ATP-binding</keyword>
<evidence type="ECO:0000256" key="13">
    <source>
        <dbReference type="ARBA" id="ARBA00022741"/>
    </source>
</evidence>
<evidence type="ECO:0000256" key="21">
    <source>
        <dbReference type="ARBA" id="ARBA00023146"/>
    </source>
</evidence>
<dbReference type="Pfam" id="PF03129">
    <property type="entry name" value="HGTP_anticodon"/>
    <property type="match status" value="1"/>
</dbReference>
<evidence type="ECO:0000256" key="18">
    <source>
        <dbReference type="ARBA" id="ARBA00022989"/>
    </source>
</evidence>
<dbReference type="Pfam" id="PF00458">
    <property type="entry name" value="WHEP-TRS"/>
    <property type="match status" value="1"/>
</dbReference>
<dbReference type="GO" id="GO:0030424">
    <property type="term" value="C:axon"/>
    <property type="evidence" value="ECO:0007669"/>
    <property type="project" value="UniProtKB-SubCell"/>
</dbReference>
<dbReference type="SUPFAM" id="SSF55681">
    <property type="entry name" value="Class II aaRS and biotin synthetases"/>
    <property type="match status" value="1"/>
</dbReference>
<keyword evidence="34" id="KW-1185">Reference proteome</keyword>
<evidence type="ECO:0000256" key="25">
    <source>
        <dbReference type="ARBA" id="ARBA00049523"/>
    </source>
</evidence>
<feature type="transmembrane region" description="Helical" evidence="30">
    <location>
        <begin position="1107"/>
        <end position="1129"/>
    </location>
</feature>
<dbReference type="FunFam" id="3.30.930.10:FF:000010">
    <property type="entry name" value="Glycyl-tRNA synthetase 1"/>
    <property type="match status" value="1"/>
</dbReference>
<evidence type="ECO:0000256" key="22">
    <source>
        <dbReference type="ARBA" id="ARBA00023273"/>
    </source>
</evidence>
<evidence type="ECO:0000256" key="26">
    <source>
        <dbReference type="ARBA" id="ARBA00058014"/>
    </source>
</evidence>
<evidence type="ECO:0000256" key="5">
    <source>
        <dbReference type="ARBA" id="ARBA00008226"/>
    </source>
</evidence>
<comment type="function">
    <text evidence="26">Catalyzes the ATP-dependent ligation of glycine to the 3'-end of its cognate tRNA, via the formation of an aminoacyl-adenylate intermediate (Gly-AMP). Also produces diadenosine tetraphosphate (Ap4A), a universal pleiotropic signaling molecule needed for cell regulation pathways, by direct condensation of 2 ATPs. Thereby, may play a special role in Ap4A homeostasis.</text>
</comment>
<feature type="transmembrane region" description="Helical" evidence="30">
    <location>
        <begin position="1083"/>
        <end position="1101"/>
    </location>
</feature>
<dbReference type="Gene3D" id="3.30.720.200">
    <property type="match status" value="1"/>
</dbReference>
<dbReference type="InterPro" id="IPR027031">
    <property type="entry name" value="Gly-tRNA_synthase/POLG2"/>
</dbReference>
<evidence type="ECO:0000259" key="32">
    <source>
        <dbReference type="PROSITE" id="PS51185"/>
    </source>
</evidence>
<feature type="domain" description="Aminoacyl-transfer RNA synthetases class-II family profile" evidence="31">
    <location>
        <begin position="127"/>
        <end position="608"/>
    </location>
</feature>
<dbReference type="InterPro" id="IPR036621">
    <property type="entry name" value="Anticodon-bd_dom_sf"/>
</dbReference>
<evidence type="ECO:0000256" key="10">
    <source>
        <dbReference type="ARBA" id="ARBA00022598"/>
    </source>
</evidence>
<feature type="transmembrane region" description="Helical" evidence="30">
    <location>
        <begin position="733"/>
        <end position="752"/>
    </location>
</feature>
<keyword evidence="19" id="KW-0496">Mitochondrion</keyword>
<dbReference type="PANTHER" id="PTHR10745">
    <property type="entry name" value="GLYCYL-TRNA SYNTHETASE/DNA POLYMERASE SUBUNIT GAMMA-2"/>
    <property type="match status" value="1"/>
</dbReference>
<feature type="transmembrane region" description="Helical" evidence="30">
    <location>
        <begin position="786"/>
        <end position="811"/>
    </location>
</feature>
<evidence type="ECO:0000256" key="4">
    <source>
        <dbReference type="ARBA" id="ARBA00004496"/>
    </source>
</evidence>
<accession>A0A9Q1DSD1</accession>
<dbReference type="GO" id="GO:0005739">
    <property type="term" value="C:mitochondrion"/>
    <property type="evidence" value="ECO:0007669"/>
    <property type="project" value="UniProtKB-SubCell"/>
</dbReference>
<protein>
    <recommendedName>
        <fullName evidence="8">Glycine--tRNA ligase</fullName>
        <ecNumber evidence="7">6.1.1.14</ecNumber>
    </recommendedName>
    <alternativeName>
        <fullName evidence="23">Diadenosine tetraphosphate synthetase</fullName>
    </alternativeName>
    <alternativeName>
        <fullName evidence="27">Glycyl-tRNA synthetase 1</fullName>
    </alternativeName>
</protein>
<evidence type="ECO:0000256" key="29">
    <source>
        <dbReference type="SAM" id="MobiDB-lite"/>
    </source>
</evidence>
<evidence type="ECO:0000256" key="12">
    <source>
        <dbReference type="ARBA" id="ARBA00022692"/>
    </source>
</evidence>
<dbReference type="Proteomes" id="UP001152803">
    <property type="component" value="Unassembled WGS sequence"/>
</dbReference>
<feature type="transmembrane region" description="Helical" evidence="30">
    <location>
        <begin position="972"/>
        <end position="992"/>
    </location>
</feature>
<comment type="similarity">
    <text evidence="5">Belongs to the class-II aminoacyl-tRNA synthetase family.</text>
</comment>
<evidence type="ECO:0000256" key="30">
    <source>
        <dbReference type="SAM" id="Phobius"/>
    </source>
</evidence>
<dbReference type="CDD" id="cd00858">
    <property type="entry name" value="GlyRS_anticodon"/>
    <property type="match status" value="1"/>
</dbReference>
<name>A0A9Q1DSD1_CONCO</name>
<evidence type="ECO:0000256" key="14">
    <source>
        <dbReference type="ARBA" id="ARBA00022824"/>
    </source>
</evidence>
<keyword evidence="17" id="KW-0809">Transit peptide</keyword>
<dbReference type="InterPro" id="IPR009068">
    <property type="entry name" value="uS15_NS1_RNA-bd_sf"/>
</dbReference>
<dbReference type="Gene3D" id="3.30.40.230">
    <property type="match status" value="1"/>
</dbReference>
<evidence type="ECO:0000256" key="28">
    <source>
        <dbReference type="SAM" id="Coils"/>
    </source>
</evidence>
<evidence type="ECO:0000256" key="3">
    <source>
        <dbReference type="ARBA" id="ARBA00004489"/>
    </source>
</evidence>
<comment type="subcellular location">
    <subcellularLocation>
        <location evidence="3">Cell projection</location>
        <location evidence="3">Axon</location>
    </subcellularLocation>
    <subcellularLocation>
        <location evidence="4">Cytoplasm</location>
    </subcellularLocation>
    <subcellularLocation>
        <location evidence="2">Endoplasmic reticulum membrane</location>
        <topology evidence="2">Multi-pass membrane protein</topology>
    </subcellularLocation>
    <subcellularLocation>
        <location evidence="1">Mitochondrion</location>
    </subcellularLocation>
</comment>
<feature type="transmembrane region" description="Helical" evidence="30">
    <location>
        <begin position="1150"/>
        <end position="1169"/>
    </location>
</feature>
<keyword evidence="18 30" id="KW-1133">Transmembrane helix</keyword>
<evidence type="ECO:0000259" key="31">
    <source>
        <dbReference type="PROSITE" id="PS50862"/>
    </source>
</evidence>
<dbReference type="PROSITE" id="PS51185">
    <property type="entry name" value="WHEP_TRS_2"/>
    <property type="match status" value="1"/>
</dbReference>
<feature type="domain" description="WHEP-TRS" evidence="32">
    <location>
        <begin position="70"/>
        <end position="126"/>
    </location>
</feature>
<feature type="transmembrane region" description="Helical" evidence="30">
    <location>
        <begin position="1012"/>
        <end position="1034"/>
    </location>
</feature>
<evidence type="ECO:0000256" key="8">
    <source>
        <dbReference type="ARBA" id="ARBA00019404"/>
    </source>
</evidence>
<evidence type="ECO:0000313" key="33">
    <source>
        <dbReference type="EMBL" id="KAJ8279536.1"/>
    </source>
</evidence>
<feature type="transmembrane region" description="Helical" evidence="30">
    <location>
        <begin position="823"/>
        <end position="852"/>
    </location>
</feature>